<reference evidence="1 2" key="1">
    <citation type="journal article" date="2018" name="Nat. Ecol. Evol.">
        <title>Shark genomes provide insights into elasmobranch evolution and the origin of vertebrates.</title>
        <authorList>
            <person name="Hara Y"/>
            <person name="Yamaguchi K"/>
            <person name="Onimaru K"/>
            <person name="Kadota M"/>
            <person name="Koyanagi M"/>
            <person name="Keeley SD"/>
            <person name="Tatsumi K"/>
            <person name="Tanaka K"/>
            <person name="Motone F"/>
            <person name="Kageyama Y"/>
            <person name="Nozu R"/>
            <person name="Adachi N"/>
            <person name="Nishimura O"/>
            <person name="Nakagawa R"/>
            <person name="Tanegashima C"/>
            <person name="Kiyatake I"/>
            <person name="Matsumoto R"/>
            <person name="Murakumo K"/>
            <person name="Nishida K"/>
            <person name="Terakita A"/>
            <person name="Kuratani S"/>
            <person name="Sato K"/>
            <person name="Hyodo S Kuraku.S."/>
        </authorList>
    </citation>
    <scope>NUCLEOTIDE SEQUENCE [LARGE SCALE GENOMIC DNA]</scope>
</reference>
<keyword evidence="2" id="KW-1185">Reference proteome</keyword>
<sequence length="77" mass="8944">MTPSKELMGNLRHTLGETVPLVLYISTKCWTGSSSECWGKEPSLELFEFGFGGYLKRWVENQLRKRPIPEHFIRACR</sequence>
<dbReference type="Proteomes" id="UP000288216">
    <property type="component" value="Unassembled WGS sequence"/>
</dbReference>
<organism evidence="1 2">
    <name type="scientific">Scyliorhinus torazame</name>
    <name type="common">Cloudy catshark</name>
    <name type="synonym">Catulus torazame</name>
    <dbReference type="NCBI Taxonomy" id="75743"/>
    <lineage>
        <taxon>Eukaryota</taxon>
        <taxon>Metazoa</taxon>
        <taxon>Chordata</taxon>
        <taxon>Craniata</taxon>
        <taxon>Vertebrata</taxon>
        <taxon>Chondrichthyes</taxon>
        <taxon>Elasmobranchii</taxon>
        <taxon>Galeomorphii</taxon>
        <taxon>Galeoidea</taxon>
        <taxon>Carcharhiniformes</taxon>
        <taxon>Scyliorhinidae</taxon>
        <taxon>Scyliorhinus</taxon>
    </lineage>
</organism>
<dbReference type="AlphaFoldDB" id="A0A401PHY2"/>
<name>A0A401PHY2_SCYTO</name>
<accession>A0A401PHY2</accession>
<dbReference type="EMBL" id="BFAA01000516">
    <property type="protein sequence ID" value="GCB72698.1"/>
    <property type="molecule type" value="Genomic_DNA"/>
</dbReference>
<proteinExistence type="predicted"/>
<evidence type="ECO:0000313" key="1">
    <source>
        <dbReference type="EMBL" id="GCB72698.1"/>
    </source>
</evidence>
<comment type="caution">
    <text evidence="1">The sequence shown here is derived from an EMBL/GenBank/DDBJ whole genome shotgun (WGS) entry which is preliminary data.</text>
</comment>
<evidence type="ECO:0000313" key="2">
    <source>
        <dbReference type="Proteomes" id="UP000288216"/>
    </source>
</evidence>
<protein>
    <submittedName>
        <fullName evidence="1">Uncharacterized protein</fullName>
    </submittedName>
</protein>
<gene>
    <name evidence="1" type="ORF">scyTo_0002134</name>
</gene>